<evidence type="ECO:0000313" key="3">
    <source>
        <dbReference type="EMBL" id="VEI22461.1"/>
    </source>
</evidence>
<organism evidence="3 4">
    <name type="scientific">Rothia aeria</name>
    <dbReference type="NCBI Taxonomy" id="172042"/>
    <lineage>
        <taxon>Bacteria</taxon>
        <taxon>Bacillati</taxon>
        <taxon>Actinomycetota</taxon>
        <taxon>Actinomycetes</taxon>
        <taxon>Micrococcales</taxon>
        <taxon>Micrococcaceae</taxon>
        <taxon>Rothia</taxon>
    </lineage>
</organism>
<evidence type="ECO:0000313" key="4">
    <source>
        <dbReference type="Proteomes" id="UP000282386"/>
    </source>
</evidence>
<feature type="compositionally biased region" description="Low complexity" evidence="1">
    <location>
        <begin position="303"/>
        <end position="313"/>
    </location>
</feature>
<dbReference type="Proteomes" id="UP000282386">
    <property type="component" value="Chromosome"/>
</dbReference>
<dbReference type="PANTHER" id="PTHR11717:SF31">
    <property type="entry name" value="LOW MOLECULAR WEIGHT PROTEIN-TYROSINE-PHOSPHATASE ETP-RELATED"/>
    <property type="match status" value="1"/>
</dbReference>
<feature type="compositionally biased region" description="Basic and acidic residues" evidence="1">
    <location>
        <begin position="141"/>
        <end position="158"/>
    </location>
</feature>
<feature type="region of interest" description="Disordered" evidence="1">
    <location>
        <begin position="411"/>
        <end position="467"/>
    </location>
</feature>
<gene>
    <name evidence="3" type="ORF">NCTC10207_00538</name>
</gene>
<dbReference type="EMBL" id="LR134479">
    <property type="protein sequence ID" value="VEI22461.1"/>
    <property type="molecule type" value="Genomic_DNA"/>
</dbReference>
<dbReference type="InterPro" id="IPR023485">
    <property type="entry name" value="Ptyr_pPase"/>
</dbReference>
<dbReference type="GO" id="GO:0004725">
    <property type="term" value="F:protein tyrosine phosphatase activity"/>
    <property type="evidence" value="ECO:0007669"/>
    <property type="project" value="TreeGrafter"/>
</dbReference>
<feature type="region of interest" description="Disordered" evidence="1">
    <location>
        <begin position="1"/>
        <end position="241"/>
    </location>
</feature>
<dbReference type="Gene3D" id="3.40.50.2300">
    <property type="match status" value="1"/>
</dbReference>
<name>A0A7Z9A2N7_9MICC</name>
<accession>A0A7Z9A2N7</accession>
<dbReference type="RefSeq" id="WP_232018621.1">
    <property type="nucleotide sequence ID" value="NZ_LR134479.1"/>
</dbReference>
<dbReference type="SUPFAM" id="SSF52788">
    <property type="entry name" value="Phosphotyrosine protein phosphatases I"/>
    <property type="match status" value="1"/>
</dbReference>
<proteinExistence type="predicted"/>
<evidence type="ECO:0000259" key="2">
    <source>
        <dbReference type="SMART" id="SM00226"/>
    </source>
</evidence>
<dbReference type="SMART" id="SM00226">
    <property type="entry name" value="LMWPc"/>
    <property type="match status" value="1"/>
</dbReference>
<sequence>MGIFNIKSLKDRYLSHGPTESTQKRQGQESSANEQDPTIKSGVSRLAAIRDSSFHQETSPDRPPQDSKNPKKRVGEDVQTLLERSTAAGTDLIEVVTVKPTGDTAPVPTAADHNTTADQEPAPQDEPADAPAHAVSKNQHHSSDEPQPPRKTSSKDNAQKAQGDSQRQAPAAGGDVPVLGAIVSSEPSTEDGEPDKRVVLVPSAYGLDVPPTDTDSVDLPDDTASKAKAAGQEAAPHRAPHVMTSEMATNHYTSEIPAKAPETPVTASDGESPEKVTLVQGVYGIDVPQEAGENLDTPTRGVPSPAASATSSPNNRHAGQKDDTDTPDPALVRGVYGLDVPETPAETADSSAARQDFPGQHAQPAAAHQQQTGVPQLLSQEREHDMLAGEETVELAPIHVREALEAQRAAQKAAAEKITGEAESEPAGAAPVPPVQEKDTDQQEPRKVTTASFSLSPESVSEAKNRVSAPAQGAGPLEAVFVCTGNVARSASAEVIAQSLASQYGLEDNWVFTSAGTAALAGSPIYKYIGNELEGRGYDPSQFRAKQLTADMIERATLLLVAEQDHADWILREWPQYHTKVHLMKQVARIREKASRRAEPISFIYGYTEAAHDTDSIADPYRRGRTACRVAVDEVEQSLQVILPWLVRARV</sequence>
<dbReference type="AlphaFoldDB" id="A0A7Z9A2N7"/>
<feature type="compositionally biased region" description="Basic and acidic residues" evidence="1">
    <location>
        <begin position="52"/>
        <end position="76"/>
    </location>
</feature>
<feature type="compositionally biased region" description="Low complexity" evidence="1">
    <location>
        <begin position="360"/>
        <end position="371"/>
    </location>
</feature>
<feature type="compositionally biased region" description="Polar residues" evidence="1">
    <location>
        <begin position="449"/>
        <end position="459"/>
    </location>
</feature>
<feature type="compositionally biased region" description="Basic and acidic residues" evidence="1">
    <location>
        <begin position="436"/>
        <end position="447"/>
    </location>
</feature>
<feature type="domain" description="Phosphotyrosine protein phosphatase I" evidence="2">
    <location>
        <begin position="477"/>
        <end position="645"/>
    </location>
</feature>
<feature type="region of interest" description="Disordered" evidence="1">
    <location>
        <begin position="287"/>
        <end position="390"/>
    </location>
</feature>
<dbReference type="Pfam" id="PF01451">
    <property type="entry name" value="LMWPc"/>
    <property type="match status" value="1"/>
</dbReference>
<reference evidence="3 4" key="1">
    <citation type="submission" date="2018-12" db="EMBL/GenBank/DDBJ databases">
        <authorList>
            <consortium name="Pathogen Informatics"/>
        </authorList>
    </citation>
    <scope>NUCLEOTIDE SEQUENCE [LARGE SCALE GENOMIC DNA]</scope>
    <source>
        <strain evidence="3 4">NCTC10207</strain>
    </source>
</reference>
<dbReference type="PANTHER" id="PTHR11717">
    <property type="entry name" value="LOW MOLECULAR WEIGHT PROTEIN TYROSINE PHOSPHATASE"/>
    <property type="match status" value="1"/>
</dbReference>
<dbReference type="InterPro" id="IPR050438">
    <property type="entry name" value="LMW_PTPase"/>
</dbReference>
<feature type="compositionally biased region" description="Polar residues" evidence="1">
    <location>
        <begin position="159"/>
        <end position="168"/>
    </location>
</feature>
<protein>
    <submittedName>
        <fullName evidence="3">Protein-tyrosine-phosphatase</fullName>
    </submittedName>
</protein>
<feature type="compositionally biased region" description="Polar residues" evidence="1">
    <location>
        <begin position="28"/>
        <end position="38"/>
    </location>
</feature>
<evidence type="ECO:0000256" key="1">
    <source>
        <dbReference type="SAM" id="MobiDB-lite"/>
    </source>
</evidence>
<dbReference type="InterPro" id="IPR036196">
    <property type="entry name" value="Ptyr_pPase_sf"/>
</dbReference>